<evidence type="ECO:0000313" key="7">
    <source>
        <dbReference type="EMBL" id="SCC43738.1"/>
    </source>
</evidence>
<evidence type="ECO:0000256" key="4">
    <source>
        <dbReference type="ARBA" id="ARBA00022825"/>
    </source>
</evidence>
<dbReference type="InterPro" id="IPR036852">
    <property type="entry name" value="Peptidase_S8/S53_dom_sf"/>
</dbReference>
<evidence type="ECO:0000313" key="8">
    <source>
        <dbReference type="Proteomes" id="UP000195728"/>
    </source>
</evidence>
<dbReference type="InterPro" id="IPR000209">
    <property type="entry name" value="Peptidase_S8/S53_dom"/>
</dbReference>
<gene>
    <name evidence="7" type="ORF">BC10311_03281</name>
</gene>
<keyword evidence="4" id="KW-0720">Serine protease</keyword>
<dbReference type="Gene3D" id="3.40.50.200">
    <property type="entry name" value="Peptidase S8/S53 domain"/>
    <property type="match status" value="1"/>
</dbReference>
<dbReference type="PROSITE" id="PS00138">
    <property type="entry name" value="SUBTILASE_SER"/>
    <property type="match status" value="1"/>
</dbReference>
<comment type="caution">
    <text evidence="7">The sequence shown here is derived from an EMBL/GenBank/DDBJ whole genome shotgun (WGS) entry which is preliminary data.</text>
</comment>
<organism evidence="7 8">
    <name type="scientific">Bacillus wiedmannii</name>
    <dbReference type="NCBI Taxonomy" id="1890302"/>
    <lineage>
        <taxon>Bacteria</taxon>
        <taxon>Bacillati</taxon>
        <taxon>Bacillota</taxon>
        <taxon>Bacilli</taxon>
        <taxon>Bacillales</taxon>
        <taxon>Bacillaceae</taxon>
        <taxon>Bacillus</taxon>
        <taxon>Bacillus cereus group</taxon>
    </lineage>
</organism>
<feature type="domain" description="Peptidase S8/S53" evidence="6">
    <location>
        <begin position="5"/>
        <end position="181"/>
    </location>
</feature>
<evidence type="ECO:0000256" key="2">
    <source>
        <dbReference type="ARBA" id="ARBA00022670"/>
    </source>
</evidence>
<sequence>MKNRIIGVALLAKLLILKVFDGKGKSSNEWITAGIINAINWRGSKGEKVRIISMSLSGKKDAYCLHEAIKLAVNNNILVVCAAGNDGDCREETNKLRYPGAYQEVVEVGSVDINKKIACKSNSNNHLDLVAPGEEIWSTDKDGGYAKLSGTSMATPHVSGAAALIIKQSEKEFKKILSESEIYAQLIK</sequence>
<dbReference type="InterPro" id="IPR051048">
    <property type="entry name" value="Peptidase_S8/S53_subtilisin"/>
</dbReference>
<dbReference type="SUPFAM" id="SSF52743">
    <property type="entry name" value="Subtilisin-like"/>
    <property type="match status" value="1"/>
</dbReference>
<dbReference type="AlphaFoldDB" id="A0AB37YUQ3"/>
<protein>
    <submittedName>
        <fullName evidence="7">Intracellular serine protease</fullName>
    </submittedName>
</protein>
<dbReference type="PANTHER" id="PTHR43399">
    <property type="entry name" value="SUBTILISIN-RELATED"/>
    <property type="match status" value="1"/>
</dbReference>
<evidence type="ECO:0000256" key="1">
    <source>
        <dbReference type="ARBA" id="ARBA00011073"/>
    </source>
</evidence>
<dbReference type="PANTHER" id="PTHR43399:SF4">
    <property type="entry name" value="CELL WALL-ASSOCIATED PROTEASE"/>
    <property type="match status" value="1"/>
</dbReference>
<evidence type="ECO:0000256" key="3">
    <source>
        <dbReference type="ARBA" id="ARBA00022801"/>
    </source>
</evidence>
<accession>A0AB37YUQ3</accession>
<dbReference type="Pfam" id="PF00082">
    <property type="entry name" value="Peptidase_S8"/>
    <property type="match status" value="1"/>
</dbReference>
<comment type="caution">
    <text evidence="5">Lacks conserved residue(s) required for the propagation of feature annotation.</text>
</comment>
<evidence type="ECO:0000256" key="5">
    <source>
        <dbReference type="PROSITE-ProRule" id="PRU01240"/>
    </source>
</evidence>
<dbReference type="Proteomes" id="UP000195728">
    <property type="component" value="Unassembled WGS sequence"/>
</dbReference>
<reference evidence="7 8" key="1">
    <citation type="submission" date="2016-08" db="EMBL/GenBank/DDBJ databases">
        <authorList>
            <person name="Loux V."/>
            <person name="Rue O."/>
        </authorList>
    </citation>
    <scope>NUCLEOTIDE SEQUENCE [LARGE SCALE GENOMIC DNA]</scope>
    <source>
        <strain evidence="7 8">WSBC_10311</strain>
    </source>
</reference>
<evidence type="ECO:0000259" key="6">
    <source>
        <dbReference type="Pfam" id="PF00082"/>
    </source>
</evidence>
<dbReference type="EMBL" id="FMBG01000015">
    <property type="protein sequence ID" value="SCC43738.1"/>
    <property type="molecule type" value="Genomic_DNA"/>
</dbReference>
<keyword evidence="2 7" id="KW-0645">Protease</keyword>
<proteinExistence type="inferred from homology"/>
<name>A0AB37YUQ3_9BACI</name>
<dbReference type="PROSITE" id="PS51892">
    <property type="entry name" value="SUBTILASE"/>
    <property type="match status" value="1"/>
</dbReference>
<dbReference type="InterPro" id="IPR023828">
    <property type="entry name" value="Peptidase_S8_Ser-AS"/>
</dbReference>
<dbReference type="GO" id="GO:0006508">
    <property type="term" value="P:proteolysis"/>
    <property type="evidence" value="ECO:0007669"/>
    <property type="project" value="UniProtKB-KW"/>
</dbReference>
<dbReference type="GO" id="GO:0004252">
    <property type="term" value="F:serine-type endopeptidase activity"/>
    <property type="evidence" value="ECO:0007669"/>
    <property type="project" value="InterPro"/>
</dbReference>
<comment type="similarity">
    <text evidence="1 5">Belongs to the peptidase S8 family.</text>
</comment>
<keyword evidence="3" id="KW-0378">Hydrolase</keyword>